<proteinExistence type="predicted"/>
<reference evidence="2 3" key="1">
    <citation type="journal article" date="2020" name="Elife">
        <title>Loss of centromere function drives karyotype evolution in closely related Malassezia species.</title>
        <authorList>
            <person name="Sankaranarayanan S.R."/>
            <person name="Ianiri G."/>
            <person name="Coelho M.A."/>
            <person name="Reza M.H."/>
            <person name="Thimmappa B.C."/>
            <person name="Ganguly P."/>
            <person name="Vadnala R.N."/>
            <person name="Sun S."/>
            <person name="Siddharthan R."/>
            <person name="Tellgren-Roth C."/>
            <person name="Dawson T.L."/>
            <person name="Heitman J."/>
            <person name="Sanyal K."/>
        </authorList>
    </citation>
    <scope>NUCLEOTIDE SEQUENCE [LARGE SCALE GENOMIC DNA]</scope>
    <source>
        <strain evidence="2">CBS14141</strain>
    </source>
</reference>
<organism evidence="2 3">
    <name type="scientific">Malassezia furfur</name>
    <name type="common">Pityriasis versicolor infection agent</name>
    <name type="synonym">Pityrosporum furfur</name>
    <dbReference type="NCBI Taxonomy" id="55194"/>
    <lineage>
        <taxon>Eukaryota</taxon>
        <taxon>Fungi</taxon>
        <taxon>Dikarya</taxon>
        <taxon>Basidiomycota</taxon>
        <taxon>Ustilaginomycotina</taxon>
        <taxon>Malasseziomycetes</taxon>
        <taxon>Malasseziales</taxon>
        <taxon>Malasseziaceae</taxon>
        <taxon>Malassezia</taxon>
    </lineage>
</organism>
<accession>A0ABY8ER06</accession>
<sequence length="181" mass="19341">MPTLAARAPARSADGRAPRRKAPAFDEVLRRLSAASALERPVVAAVLTHLHAADLARSVSLYTSTHTDVCAAGLAWSTDEMRRTHASSDAARERHAKQVANAVLTGLQQLTEKPSTARRTSQVARTDDGVAVHILIDCFRIAMATLVTSACAADTLVHVGLSAVRKLDKVQHVRLVADPAR</sequence>
<dbReference type="EMBL" id="CP046235">
    <property type="protein sequence ID" value="WFD47992.1"/>
    <property type="molecule type" value="Genomic_DNA"/>
</dbReference>
<dbReference type="Proteomes" id="UP000818624">
    <property type="component" value="Chromosome 2"/>
</dbReference>
<evidence type="ECO:0000313" key="3">
    <source>
        <dbReference type="Proteomes" id="UP000818624"/>
    </source>
</evidence>
<evidence type="ECO:0000313" key="2">
    <source>
        <dbReference type="EMBL" id="WFD47992.1"/>
    </source>
</evidence>
<feature type="region of interest" description="Disordered" evidence="1">
    <location>
        <begin position="1"/>
        <end position="20"/>
    </location>
</feature>
<keyword evidence="3" id="KW-1185">Reference proteome</keyword>
<protein>
    <submittedName>
        <fullName evidence="2">Uncharacterized protein</fullName>
    </submittedName>
</protein>
<gene>
    <name evidence="2" type="ORF">GLX27_002657</name>
</gene>
<evidence type="ECO:0000256" key="1">
    <source>
        <dbReference type="SAM" id="MobiDB-lite"/>
    </source>
</evidence>
<name>A0ABY8ER06_MALFU</name>